<name>A0AAD5R773_PARTN</name>
<proteinExistence type="predicted"/>
<gene>
    <name evidence="1" type="ORF">KIN20_032479</name>
</gene>
<comment type="caution">
    <text evidence="1">The sequence shown here is derived from an EMBL/GenBank/DDBJ whole genome shotgun (WGS) entry which is preliminary data.</text>
</comment>
<dbReference type="AlphaFoldDB" id="A0AAD5R773"/>
<evidence type="ECO:0000313" key="2">
    <source>
        <dbReference type="Proteomes" id="UP001196413"/>
    </source>
</evidence>
<protein>
    <submittedName>
        <fullName evidence="1">Uncharacterized protein</fullName>
    </submittedName>
</protein>
<sequence length="78" mass="8595">MVQLPTKGGPVKAADSLFFQFYTAEGGRGQRGAIVAPFFTDDQLGDRSSTERVVRLYLQIMAATNNIRASGRCRRLKS</sequence>
<organism evidence="1 2">
    <name type="scientific">Parelaphostrongylus tenuis</name>
    <name type="common">Meningeal worm</name>
    <dbReference type="NCBI Taxonomy" id="148309"/>
    <lineage>
        <taxon>Eukaryota</taxon>
        <taxon>Metazoa</taxon>
        <taxon>Ecdysozoa</taxon>
        <taxon>Nematoda</taxon>
        <taxon>Chromadorea</taxon>
        <taxon>Rhabditida</taxon>
        <taxon>Rhabditina</taxon>
        <taxon>Rhabditomorpha</taxon>
        <taxon>Strongyloidea</taxon>
        <taxon>Metastrongylidae</taxon>
        <taxon>Parelaphostrongylus</taxon>
    </lineage>
</organism>
<accession>A0AAD5R773</accession>
<dbReference type="Proteomes" id="UP001196413">
    <property type="component" value="Unassembled WGS sequence"/>
</dbReference>
<reference evidence="1" key="1">
    <citation type="submission" date="2021-06" db="EMBL/GenBank/DDBJ databases">
        <title>Parelaphostrongylus tenuis whole genome reference sequence.</title>
        <authorList>
            <person name="Garwood T.J."/>
            <person name="Larsen P.A."/>
            <person name="Fountain-Jones N.M."/>
            <person name="Garbe J.R."/>
            <person name="Macchietto M.G."/>
            <person name="Kania S.A."/>
            <person name="Gerhold R.W."/>
            <person name="Richards J.E."/>
            <person name="Wolf T.M."/>
        </authorList>
    </citation>
    <scope>NUCLEOTIDE SEQUENCE</scope>
    <source>
        <strain evidence="1">MNPRO001-30</strain>
        <tissue evidence="1">Meninges</tissue>
    </source>
</reference>
<keyword evidence="2" id="KW-1185">Reference proteome</keyword>
<evidence type="ECO:0000313" key="1">
    <source>
        <dbReference type="EMBL" id="KAJ1370691.1"/>
    </source>
</evidence>
<dbReference type="EMBL" id="JAHQIW010006838">
    <property type="protein sequence ID" value="KAJ1370691.1"/>
    <property type="molecule type" value="Genomic_DNA"/>
</dbReference>